<feature type="domain" description="Pseudouridine synthase I TruA alpha/beta" evidence="6">
    <location>
        <begin position="369"/>
        <end position="436"/>
    </location>
</feature>
<keyword evidence="8" id="KW-1185">Reference proteome</keyword>
<dbReference type="InterPro" id="IPR001406">
    <property type="entry name" value="PsdUridine_synth_TruA"/>
</dbReference>
<comment type="similarity">
    <text evidence="1 4">Belongs to the tRNA pseudouridine synthase TruA family.</text>
</comment>
<sequence>MVRDFLWAANAKPLATIVTNRRQIQRFYRSLQMHGQMQAQNKVYVHYNHTDSCKFLRWTARESFQFMYARPWEEVVEFYSNVVNGHLSLSELFGTQIHFAHDNAKIQDSFVESKLEDFSDKDKFGRWARVTFKIVLSYHGASFDGWQKQPGLNTVQGLVERSLGTFVDEKKSQQLKDKCKPLEGCAVVAGRTDKGVSAFQQICSFYTWRKDVRPHEIEDAINSSAPGKLRVVSVSEVSRAFHPNFSAKWRRYLYIFPLNDGENGEDVENFSSHDKYDEQRPGSGELTSKEKLDESFIIDKDEPEGTIKPRTFSVCRVNQLLQQLEGKLLSYKIFARDTKASRNEGPPTECFIYHARATEMRLPCSDHGQGRKVICIELVANRFLRKMVRVLVATSIREAAAGAEDDALLKLMDASCRRASAPPAPPDGLCLVDVGYTEFDPQSCIIP</sequence>
<dbReference type="InterPro" id="IPR020094">
    <property type="entry name" value="TruA/RsuA/RluB/E/F_N"/>
</dbReference>
<keyword evidence="3 4" id="KW-0413">Isomerase</keyword>
<organism evidence="7 8">
    <name type="scientific">Jatropha curcas</name>
    <name type="common">Barbados nut</name>
    <dbReference type="NCBI Taxonomy" id="180498"/>
    <lineage>
        <taxon>Eukaryota</taxon>
        <taxon>Viridiplantae</taxon>
        <taxon>Streptophyta</taxon>
        <taxon>Embryophyta</taxon>
        <taxon>Tracheophyta</taxon>
        <taxon>Spermatophyta</taxon>
        <taxon>Magnoliopsida</taxon>
        <taxon>eudicotyledons</taxon>
        <taxon>Gunneridae</taxon>
        <taxon>Pentapetalae</taxon>
        <taxon>rosids</taxon>
        <taxon>fabids</taxon>
        <taxon>Malpighiales</taxon>
        <taxon>Euphorbiaceae</taxon>
        <taxon>Crotonoideae</taxon>
        <taxon>Jatropheae</taxon>
        <taxon>Jatropha</taxon>
    </lineage>
</organism>
<evidence type="ECO:0000313" key="7">
    <source>
        <dbReference type="EMBL" id="KDP27752.1"/>
    </source>
</evidence>
<dbReference type="AlphaFoldDB" id="A0A067JV59"/>
<dbReference type="FunFam" id="3.30.70.580:FF:000027">
    <property type="entry name" value="tRNA pseudouridine synthase"/>
    <property type="match status" value="1"/>
</dbReference>
<dbReference type="Pfam" id="PF01416">
    <property type="entry name" value="PseudoU_synth_1"/>
    <property type="match status" value="1"/>
</dbReference>
<dbReference type="EMBL" id="KK914798">
    <property type="protein sequence ID" value="KDP27752.1"/>
    <property type="molecule type" value="Genomic_DNA"/>
</dbReference>
<dbReference type="FunFam" id="3.30.70.660:FF:000019">
    <property type="entry name" value="tRNA pseudouridine synthase"/>
    <property type="match status" value="1"/>
</dbReference>
<dbReference type="Gene3D" id="3.30.70.660">
    <property type="entry name" value="Pseudouridine synthase I, catalytic domain, C-terminal subdomain"/>
    <property type="match status" value="1"/>
</dbReference>
<reference evidence="7 8" key="1">
    <citation type="journal article" date="2014" name="PLoS ONE">
        <title>Global Analysis of Gene Expression Profiles in Physic Nut (Jatropha curcas L.) Seedlings Exposed to Salt Stress.</title>
        <authorList>
            <person name="Zhang L."/>
            <person name="Zhang C."/>
            <person name="Wu P."/>
            <person name="Chen Y."/>
            <person name="Li M."/>
            <person name="Jiang H."/>
            <person name="Wu G."/>
        </authorList>
    </citation>
    <scope>NUCLEOTIDE SEQUENCE [LARGE SCALE GENOMIC DNA]</scope>
    <source>
        <strain evidence="8">cv. GZQX0401</strain>
        <tissue evidence="7">Young leaves</tissue>
    </source>
</reference>
<evidence type="ECO:0000256" key="5">
    <source>
        <dbReference type="SAM" id="MobiDB-lite"/>
    </source>
</evidence>
<dbReference type="PANTHER" id="PTHR11142">
    <property type="entry name" value="PSEUDOURIDYLATE SYNTHASE"/>
    <property type="match status" value="1"/>
</dbReference>
<evidence type="ECO:0000259" key="6">
    <source>
        <dbReference type="Pfam" id="PF01416"/>
    </source>
</evidence>
<evidence type="ECO:0000256" key="1">
    <source>
        <dbReference type="ARBA" id="ARBA00009375"/>
    </source>
</evidence>
<feature type="compositionally biased region" description="Basic and acidic residues" evidence="5">
    <location>
        <begin position="271"/>
        <end position="280"/>
    </location>
</feature>
<comment type="catalytic activity">
    <reaction evidence="4">
        <text>uridine(38/39/40) in tRNA = pseudouridine(38/39/40) in tRNA</text>
        <dbReference type="Rhea" id="RHEA:22376"/>
        <dbReference type="Rhea" id="RHEA-COMP:10085"/>
        <dbReference type="Rhea" id="RHEA-COMP:10087"/>
        <dbReference type="ChEBI" id="CHEBI:65314"/>
        <dbReference type="ChEBI" id="CHEBI:65315"/>
        <dbReference type="EC" id="5.4.99.12"/>
    </reaction>
</comment>
<proteinExistence type="inferred from homology"/>
<keyword evidence="2 4" id="KW-0819">tRNA processing</keyword>
<evidence type="ECO:0000256" key="4">
    <source>
        <dbReference type="RuleBase" id="RU003792"/>
    </source>
</evidence>
<dbReference type="Proteomes" id="UP000027138">
    <property type="component" value="Unassembled WGS sequence"/>
</dbReference>
<dbReference type="EC" id="5.4.99.12" evidence="4"/>
<dbReference type="PANTHER" id="PTHR11142:SF10">
    <property type="entry name" value="TRNA PSEUDOURIDINE SYNTHASE"/>
    <property type="match status" value="1"/>
</dbReference>
<dbReference type="InterPro" id="IPR020095">
    <property type="entry name" value="PsdUridine_synth_TruA_C"/>
</dbReference>
<accession>A0A067JV59</accession>
<protein>
    <recommendedName>
        <fullName evidence="4">tRNA pseudouridine synthase</fullName>
        <ecNumber evidence="4">5.4.99.12</ecNumber>
    </recommendedName>
</protein>
<dbReference type="GO" id="GO:0031119">
    <property type="term" value="P:tRNA pseudouridine synthesis"/>
    <property type="evidence" value="ECO:0007669"/>
    <property type="project" value="TreeGrafter"/>
</dbReference>
<evidence type="ECO:0000256" key="2">
    <source>
        <dbReference type="ARBA" id="ARBA00022694"/>
    </source>
</evidence>
<dbReference type="InterPro" id="IPR020097">
    <property type="entry name" value="PsdUridine_synth_TruA_a/b_dom"/>
</dbReference>
<dbReference type="OrthoDB" id="271910at2759"/>
<dbReference type="GO" id="GO:0160147">
    <property type="term" value="F:tRNA pseudouridine(38-40) synthase activity"/>
    <property type="evidence" value="ECO:0007669"/>
    <property type="project" value="UniProtKB-EC"/>
</dbReference>
<name>A0A067JV59_JATCU</name>
<dbReference type="STRING" id="180498.A0A067JV59"/>
<dbReference type="SUPFAM" id="SSF55120">
    <property type="entry name" value="Pseudouridine synthase"/>
    <property type="match status" value="1"/>
</dbReference>
<dbReference type="GO" id="GO:0003723">
    <property type="term" value="F:RNA binding"/>
    <property type="evidence" value="ECO:0007669"/>
    <property type="project" value="InterPro"/>
</dbReference>
<evidence type="ECO:0000256" key="3">
    <source>
        <dbReference type="ARBA" id="ARBA00023235"/>
    </source>
</evidence>
<feature type="region of interest" description="Disordered" evidence="5">
    <location>
        <begin position="266"/>
        <end position="286"/>
    </location>
</feature>
<dbReference type="KEGG" id="jcu:105643709"/>
<dbReference type="InterPro" id="IPR020103">
    <property type="entry name" value="PsdUridine_synth_cat_dom_sf"/>
</dbReference>
<gene>
    <name evidence="7" type="ORF">JCGZ_19781</name>
</gene>
<evidence type="ECO:0000313" key="8">
    <source>
        <dbReference type="Proteomes" id="UP000027138"/>
    </source>
</evidence>
<dbReference type="Gene3D" id="3.30.70.580">
    <property type="entry name" value="Pseudouridine synthase I, catalytic domain, N-terminal subdomain"/>
    <property type="match status" value="1"/>
</dbReference>